<comment type="caution">
    <text evidence="1">The sequence shown here is derived from an EMBL/GenBank/DDBJ whole genome shotgun (WGS) entry which is preliminary data.</text>
</comment>
<sequence>MDSQWKAPFDKFRPTPFKPLHLVTPGHGGTYTFRNAKSSEPKKPRHLGFSGCYDSVGVYFAIDDQRCFAANISAWIKTEANEVGIASTATPEGTDSQKVYERVSQEIAHRLNMESAKSGWAGPKTDVMRGTLIMTGRWMSKGSRTAMLQTAVAHAVQDWLGIPRAKYKSAERDGVLIIEHPGEVVHETLRLFPAGYGDTYRLDEIHGKHIGFTGCNDSVGVYFRFDDNRYFAANIVVRVQTQGLGSSLARSTTIPSTSGAFIEVTNGIAERLRHESKAESWLSAVHSRAHTRFLHVPQGRGVTLAYNPFGWVKQQKNFAAHMDVSAYEYLAAGTAPLGERQQAEAEIKAEIFQRLYAESERSKWGRKTDRMRQTLVMAGGENGAQWQDAEPYGSLLMKYSGRVVDKAEYVQVPYKWEPVDVTATEGGWRIGEPKQALRLILPSCGGIYHFDSDRQGDQHVGFSGCYDSVGVYFAVGASHCFAANIDVRILTEGTDGIMTGRTVIPGDDVAVSATVQEEVYRRLEAASHRAGWPTVTGLMRDTLVTTGGWMSSASQDEPVQDGVVAAVQAFLGFPKEAGKTPEEEVALVVKRSGEIVERAEHWLTARKWNVDDTDHGRGDWQFGVSA</sequence>
<proteinExistence type="predicted"/>
<reference evidence="1 2" key="1">
    <citation type="submission" date="2021-11" db="EMBL/GenBank/DDBJ databases">
        <title>Black yeast isolated from Biological Soil Crust.</title>
        <authorList>
            <person name="Kurbessoian T."/>
        </authorList>
    </citation>
    <scope>NUCLEOTIDE SEQUENCE [LARGE SCALE GENOMIC DNA]</scope>
    <source>
        <strain evidence="1 2">CCFEE 5522</strain>
    </source>
</reference>
<dbReference type="Proteomes" id="UP001324427">
    <property type="component" value="Unassembled WGS sequence"/>
</dbReference>
<name>A0AAV9JTD4_9PEZI</name>
<organism evidence="1 2">
    <name type="scientific">Oleoguttula mirabilis</name>
    <dbReference type="NCBI Taxonomy" id="1507867"/>
    <lineage>
        <taxon>Eukaryota</taxon>
        <taxon>Fungi</taxon>
        <taxon>Dikarya</taxon>
        <taxon>Ascomycota</taxon>
        <taxon>Pezizomycotina</taxon>
        <taxon>Dothideomycetes</taxon>
        <taxon>Dothideomycetidae</taxon>
        <taxon>Mycosphaerellales</taxon>
        <taxon>Teratosphaeriaceae</taxon>
        <taxon>Oleoguttula</taxon>
    </lineage>
</organism>
<accession>A0AAV9JTD4</accession>
<protein>
    <submittedName>
        <fullName evidence="1">Uncharacterized protein</fullName>
    </submittedName>
</protein>
<dbReference type="EMBL" id="JAVFHQ010000006">
    <property type="protein sequence ID" value="KAK4548913.1"/>
    <property type="molecule type" value="Genomic_DNA"/>
</dbReference>
<evidence type="ECO:0000313" key="2">
    <source>
        <dbReference type="Proteomes" id="UP001324427"/>
    </source>
</evidence>
<dbReference type="AlphaFoldDB" id="A0AAV9JTD4"/>
<evidence type="ECO:0000313" key="1">
    <source>
        <dbReference type="EMBL" id="KAK4548913.1"/>
    </source>
</evidence>
<keyword evidence="2" id="KW-1185">Reference proteome</keyword>
<gene>
    <name evidence="1" type="ORF">LTR36_008686</name>
</gene>